<name>A0A5C7SA24_THASP</name>
<sequence length="200" mass="23037">MKLINSCSRRALKWRFSRKLRNSDRCYISQNCLGGRFYELEGRRYTSPTVGLWFRSSDFIEFCRNLDENLRAKISFDSAETERLGYPVGRLKEIRIYFQHYSSFDAAVAAWRKRAARVSLKNVLIVMTDRDGFSAEIASEFDKLNYPRKILFSHDPAAMGPNTIYIPGYEGDGCVGDLYGAYHKLNAASVWPQLFKILAS</sequence>
<gene>
    <name evidence="1" type="ORF">E6Q80_18275</name>
</gene>
<protein>
    <submittedName>
        <fullName evidence="1">DUF1919 domain-containing protein</fullName>
    </submittedName>
</protein>
<evidence type="ECO:0000313" key="2">
    <source>
        <dbReference type="Proteomes" id="UP000321192"/>
    </source>
</evidence>
<dbReference type="Pfam" id="PF08942">
    <property type="entry name" value="DUF1919"/>
    <property type="match status" value="1"/>
</dbReference>
<dbReference type="Proteomes" id="UP000321192">
    <property type="component" value="Unassembled WGS sequence"/>
</dbReference>
<accession>A0A5C7SA24</accession>
<dbReference type="RefSeq" id="WP_276661069.1">
    <property type="nucleotide sequence ID" value="NZ_SSFD01000302.1"/>
</dbReference>
<reference evidence="1 2" key="1">
    <citation type="submission" date="2018-09" db="EMBL/GenBank/DDBJ databases">
        <title>Metagenome Assembled Genomes from an Advanced Water Purification Facility.</title>
        <authorList>
            <person name="Stamps B.W."/>
            <person name="Spear J.R."/>
        </authorList>
    </citation>
    <scope>NUCLEOTIDE SEQUENCE [LARGE SCALE GENOMIC DNA]</scope>
    <source>
        <strain evidence="1">Bin_27_1</strain>
    </source>
</reference>
<dbReference type="SUPFAM" id="SSF142795">
    <property type="entry name" value="CAC2185-like"/>
    <property type="match status" value="1"/>
</dbReference>
<dbReference type="InterPro" id="IPR015037">
    <property type="entry name" value="DUF1919"/>
</dbReference>
<proteinExistence type="predicted"/>
<comment type="caution">
    <text evidence="1">The sequence shown here is derived from an EMBL/GenBank/DDBJ whole genome shotgun (WGS) entry which is preliminary data.</text>
</comment>
<organism evidence="1 2">
    <name type="scientific">Thauera aminoaromatica</name>
    <dbReference type="NCBI Taxonomy" id="164330"/>
    <lineage>
        <taxon>Bacteria</taxon>
        <taxon>Pseudomonadati</taxon>
        <taxon>Pseudomonadota</taxon>
        <taxon>Betaproteobacteria</taxon>
        <taxon>Rhodocyclales</taxon>
        <taxon>Zoogloeaceae</taxon>
        <taxon>Thauera</taxon>
    </lineage>
</organism>
<dbReference type="EMBL" id="SSFD01000302">
    <property type="protein sequence ID" value="TXH80704.1"/>
    <property type="molecule type" value="Genomic_DNA"/>
</dbReference>
<dbReference type="AlphaFoldDB" id="A0A5C7SA24"/>
<dbReference type="InterPro" id="IPR037226">
    <property type="entry name" value="CAC2185-like_sf"/>
</dbReference>
<evidence type="ECO:0000313" key="1">
    <source>
        <dbReference type="EMBL" id="TXH80704.1"/>
    </source>
</evidence>